<dbReference type="Pfam" id="PF23003">
    <property type="entry name" value="Fn1_2"/>
    <property type="match status" value="1"/>
</dbReference>
<sequence length="736" mass="82391">MNLLLLCALLIPLALARGDIFDKELRAVTAILRNCRLTQKITLDGDYFKQCKKGKDLRNVMEIVGCRSKFVDRMLPVGEEWRQVYKDAPGYEEKCVRDKSGVTLTSTVLPSEKQLAANLTCLIPREKNQFVEDGVVKNCRYDGDFAVVEEGKNYKCVRNGDSAKLISGEIERCENRDGQKLVDGNVYKRCVLVNNEYKIEVVGCVREIPHNYTGILGFEFTVLGGFAERDEDFAIMKCVKEGDSAKFVTGEVKECDNRGQGEFISGNVFKRCIREGDHYTTEVVACVGKFEGSLKILHKFGRFAERLPLNALHTFRVHGMTAQMKCIKRGDTADIIAGDLKECENRTMGEEFVHKSLYKVCKVEGGLYKSEVVGCVSKMKPTGEKLAIGKGVSFRNLLNFELCQKHGGSARLLTGEAARKALEEAKNVAVTNNNTTITDFSGANIAKDLMLCVNRAIGVEFLDESLYKVCRIEHFMYKTEIVGCFANLSGSKLSIGKGFSITNKHNFCQKEGDSVRLLTGEEAKLAIEEAGQNASKERTIQNFRNPIHRDIDLCFGQRLDHVYTLKGIVYQCALDEMGSLRSAKPIGCVPFIKQYDDDSFIPIGVRKELKTDFYQICNVPTQTSIQVQIETHHVDKEDKKEIHGNMDIIAVMLQERHLAKACYFNGRQINKGESAFINEFVFTCSEVDRSRLEVKFEGCFTEGRPASVGGIGRSKNIAQCDFSKFDKNAEMIIVGA</sequence>
<dbReference type="Proteomes" id="UP000005239">
    <property type="component" value="Unassembled WGS sequence"/>
</dbReference>
<evidence type="ECO:0000313" key="3">
    <source>
        <dbReference type="Proteomes" id="UP000005239"/>
    </source>
</evidence>
<dbReference type="AlphaFoldDB" id="A0A2A6CRW2"/>
<reference evidence="3" key="1">
    <citation type="journal article" date="2008" name="Nat. Genet.">
        <title>The Pristionchus pacificus genome provides a unique perspective on nematode lifestyle and parasitism.</title>
        <authorList>
            <person name="Dieterich C."/>
            <person name="Clifton S.W."/>
            <person name="Schuster L.N."/>
            <person name="Chinwalla A."/>
            <person name="Delehaunty K."/>
            <person name="Dinkelacker I."/>
            <person name="Fulton L."/>
            <person name="Fulton R."/>
            <person name="Godfrey J."/>
            <person name="Minx P."/>
            <person name="Mitreva M."/>
            <person name="Roeseler W."/>
            <person name="Tian H."/>
            <person name="Witte H."/>
            <person name="Yang S.P."/>
            <person name="Wilson R.K."/>
            <person name="Sommer R.J."/>
        </authorList>
    </citation>
    <scope>NUCLEOTIDE SEQUENCE [LARGE SCALE GENOMIC DNA]</scope>
    <source>
        <strain evidence="3">PS312</strain>
    </source>
</reference>
<evidence type="ECO:0000259" key="1">
    <source>
        <dbReference type="Pfam" id="PF23003"/>
    </source>
</evidence>
<dbReference type="InterPro" id="IPR040282">
    <property type="entry name" value="Mig-18-like"/>
</dbReference>
<name>A0A2A6CRW2_PRIPA</name>
<proteinExistence type="predicted"/>
<accession>A0A2A6CRW2</accession>
<accession>A0A8R1UCK3</accession>
<organism evidence="2 3">
    <name type="scientific">Pristionchus pacificus</name>
    <name type="common">Parasitic nematode worm</name>
    <dbReference type="NCBI Taxonomy" id="54126"/>
    <lineage>
        <taxon>Eukaryota</taxon>
        <taxon>Metazoa</taxon>
        <taxon>Ecdysozoa</taxon>
        <taxon>Nematoda</taxon>
        <taxon>Chromadorea</taxon>
        <taxon>Rhabditida</taxon>
        <taxon>Rhabditina</taxon>
        <taxon>Diplogasteromorpha</taxon>
        <taxon>Diplogasteroidea</taxon>
        <taxon>Neodiplogasteridae</taxon>
        <taxon>Pristionchus</taxon>
    </lineage>
</organism>
<evidence type="ECO:0000313" key="2">
    <source>
        <dbReference type="EnsemblMetazoa" id="PPA19069.1"/>
    </source>
</evidence>
<dbReference type="InterPro" id="IPR055119">
    <property type="entry name" value="Mig18_Fn1"/>
</dbReference>
<dbReference type="EnsemblMetazoa" id="PPA19069.1">
    <property type="protein sequence ID" value="PPA19069.1"/>
    <property type="gene ID" value="WBGene00108623"/>
</dbReference>
<keyword evidence="3" id="KW-1185">Reference proteome</keyword>
<dbReference type="PANTHER" id="PTHR35572">
    <property type="entry name" value="PROTEIN CBG04538-RELATED"/>
    <property type="match status" value="1"/>
</dbReference>
<reference evidence="2" key="2">
    <citation type="submission" date="2022-06" db="UniProtKB">
        <authorList>
            <consortium name="EnsemblMetazoa"/>
        </authorList>
    </citation>
    <scope>IDENTIFICATION</scope>
    <source>
        <strain evidence="2">PS312</strain>
    </source>
</reference>
<feature type="domain" description="Abnormal cell migration protein 18-like fibronectin type I" evidence="1">
    <location>
        <begin position="661"/>
        <end position="708"/>
    </location>
</feature>
<protein>
    <recommendedName>
        <fullName evidence="1">Abnormal cell migration protein 18-like fibronectin type I domain-containing protein</fullName>
    </recommendedName>
</protein>
<dbReference type="PANTHER" id="PTHR35572:SF6">
    <property type="entry name" value="IG-LIKE DOMAIN-CONTAINING PROTEIN"/>
    <property type="match status" value="1"/>
</dbReference>
<gene>
    <name evidence="2" type="primary">WBGene00108623</name>
</gene>